<dbReference type="PROSITE" id="PS00108">
    <property type="entry name" value="PROTEIN_KINASE_ST"/>
    <property type="match status" value="1"/>
</dbReference>
<evidence type="ECO:0000313" key="10">
    <source>
        <dbReference type="Proteomes" id="UP001160301"/>
    </source>
</evidence>
<keyword evidence="4 5" id="KW-0067">ATP-binding</keyword>
<evidence type="ECO:0000256" key="7">
    <source>
        <dbReference type="SAM" id="Phobius"/>
    </source>
</evidence>
<keyword evidence="10" id="KW-1185">Reference proteome</keyword>
<evidence type="ECO:0000256" key="4">
    <source>
        <dbReference type="ARBA" id="ARBA00022840"/>
    </source>
</evidence>
<feature type="compositionally biased region" description="Basic and acidic residues" evidence="6">
    <location>
        <begin position="486"/>
        <end position="495"/>
    </location>
</feature>
<keyword evidence="2 5" id="KW-0547">Nucleotide-binding</keyword>
<feature type="compositionally biased region" description="Polar residues" evidence="6">
    <location>
        <begin position="388"/>
        <end position="404"/>
    </location>
</feature>
<keyword evidence="7" id="KW-0812">Transmembrane</keyword>
<dbReference type="SUPFAM" id="SSF56112">
    <property type="entry name" value="Protein kinase-like (PK-like)"/>
    <property type="match status" value="1"/>
</dbReference>
<dbReference type="InterPro" id="IPR008271">
    <property type="entry name" value="Ser/Thr_kinase_AS"/>
</dbReference>
<accession>A0ABT6NVF4</accession>
<dbReference type="InterPro" id="IPR011009">
    <property type="entry name" value="Kinase-like_dom_sf"/>
</dbReference>
<evidence type="ECO:0000256" key="1">
    <source>
        <dbReference type="ARBA" id="ARBA00022679"/>
    </source>
</evidence>
<feature type="transmembrane region" description="Helical" evidence="7">
    <location>
        <begin position="359"/>
        <end position="380"/>
    </location>
</feature>
<dbReference type="Gene3D" id="3.30.200.20">
    <property type="entry name" value="Phosphorylase Kinase, domain 1"/>
    <property type="match status" value="1"/>
</dbReference>
<reference evidence="9 10" key="1">
    <citation type="submission" date="2023-04" db="EMBL/GenBank/DDBJ databases">
        <title>The genome sequence of Polyangium sorediatum DSM14670.</title>
        <authorList>
            <person name="Zhang X."/>
        </authorList>
    </citation>
    <scope>NUCLEOTIDE SEQUENCE [LARGE SCALE GENOMIC DNA]</scope>
    <source>
        <strain evidence="9 10">DSM 14670</strain>
    </source>
</reference>
<keyword evidence="7" id="KW-0472">Membrane</keyword>
<organism evidence="9 10">
    <name type="scientific">Polyangium sorediatum</name>
    <dbReference type="NCBI Taxonomy" id="889274"/>
    <lineage>
        <taxon>Bacteria</taxon>
        <taxon>Pseudomonadati</taxon>
        <taxon>Myxococcota</taxon>
        <taxon>Polyangia</taxon>
        <taxon>Polyangiales</taxon>
        <taxon>Polyangiaceae</taxon>
        <taxon>Polyangium</taxon>
    </lineage>
</organism>
<evidence type="ECO:0000256" key="5">
    <source>
        <dbReference type="PROSITE-ProRule" id="PRU10141"/>
    </source>
</evidence>
<keyword evidence="3 9" id="KW-0418">Kinase</keyword>
<protein>
    <submittedName>
        <fullName evidence="9">Serine/threonine-protein kinase</fullName>
        <ecNumber evidence="9">2.7.11.1</ecNumber>
    </submittedName>
</protein>
<gene>
    <name evidence="9" type="ORF">QHF89_22710</name>
</gene>
<dbReference type="Proteomes" id="UP001160301">
    <property type="component" value="Unassembled WGS sequence"/>
</dbReference>
<keyword evidence="7" id="KW-1133">Transmembrane helix</keyword>
<feature type="region of interest" description="Disordered" evidence="6">
    <location>
        <begin position="386"/>
        <end position="412"/>
    </location>
</feature>
<feature type="region of interest" description="Disordered" evidence="6">
    <location>
        <begin position="457"/>
        <end position="495"/>
    </location>
</feature>
<keyword evidence="1 9" id="KW-0808">Transferase</keyword>
<dbReference type="InterPro" id="IPR017441">
    <property type="entry name" value="Protein_kinase_ATP_BS"/>
</dbReference>
<dbReference type="PANTHER" id="PTHR43289:SF6">
    <property type="entry name" value="SERINE_THREONINE-PROTEIN KINASE NEKL-3"/>
    <property type="match status" value="1"/>
</dbReference>
<name>A0ABT6NVF4_9BACT</name>
<evidence type="ECO:0000256" key="3">
    <source>
        <dbReference type="ARBA" id="ARBA00022777"/>
    </source>
</evidence>
<dbReference type="SMART" id="SM00220">
    <property type="entry name" value="S_TKc"/>
    <property type="match status" value="1"/>
</dbReference>
<proteinExistence type="predicted"/>
<dbReference type="Pfam" id="PF00069">
    <property type="entry name" value="Pkinase"/>
    <property type="match status" value="1"/>
</dbReference>
<evidence type="ECO:0000259" key="8">
    <source>
        <dbReference type="PROSITE" id="PS50011"/>
    </source>
</evidence>
<comment type="caution">
    <text evidence="9">The sequence shown here is derived from an EMBL/GenBank/DDBJ whole genome shotgun (WGS) entry which is preliminary data.</text>
</comment>
<evidence type="ECO:0000256" key="6">
    <source>
        <dbReference type="SAM" id="MobiDB-lite"/>
    </source>
</evidence>
<dbReference type="RefSeq" id="WP_284720812.1">
    <property type="nucleotide sequence ID" value="NZ_JARZHI010000020.1"/>
</dbReference>
<dbReference type="GO" id="GO:0004674">
    <property type="term" value="F:protein serine/threonine kinase activity"/>
    <property type="evidence" value="ECO:0007669"/>
    <property type="project" value="UniProtKB-EC"/>
</dbReference>
<feature type="domain" description="Protein kinase" evidence="8">
    <location>
        <begin position="16"/>
        <end position="283"/>
    </location>
</feature>
<dbReference type="EMBL" id="JARZHI010000020">
    <property type="protein sequence ID" value="MDI1432326.1"/>
    <property type="molecule type" value="Genomic_DNA"/>
</dbReference>
<sequence length="495" mass="51351">MSQMPVKPGDLLARKYRVERVLGSGAMGVVVAARHVDLGQLVAVKSLLTGRVVSPEQRERFLREARAAVLLKSNHVARVLDVGADDNDAPYIVMEYLDGQDLAATLKARRQLPFEEAVEYVLQACEAVGEAHAAGIVHRDLKPANLFLTQDVSGAPCVKVLDFGISKLASSDVALTHESQMLGSPLYMSPEQMNTPKSVDARSDVWALGIILYQLVCGKTPFHAETIQAVCGLVLAGQPTPLGQYRLDAPPGFEAVILRCLARNREERFRDVAELSAALAPYAPAHARVYVERVARVVRGRGGRMGSMADAPSTFAEHTAARAMTSATSGTAATEKLAVVVAPGAGSSSRTKGASPMRLVVIGVVLAIVGGVLGIGVVVFSGAGVGRTSETTGQESASGRSEASTKVAAPSGEVRGVEPVIVAPMGSVTSAEGNSHAAATTSAMVPSVASASAATSASSVRASSVVKPSATSKAAGTSTKAGRPRPPKDEDLYAP</sequence>
<dbReference type="PANTHER" id="PTHR43289">
    <property type="entry name" value="MITOGEN-ACTIVATED PROTEIN KINASE KINASE KINASE 20-RELATED"/>
    <property type="match status" value="1"/>
</dbReference>
<dbReference type="PROSITE" id="PS00107">
    <property type="entry name" value="PROTEIN_KINASE_ATP"/>
    <property type="match status" value="1"/>
</dbReference>
<dbReference type="Gene3D" id="1.10.510.10">
    <property type="entry name" value="Transferase(Phosphotransferase) domain 1"/>
    <property type="match status" value="1"/>
</dbReference>
<dbReference type="EC" id="2.7.11.1" evidence="9"/>
<evidence type="ECO:0000313" key="9">
    <source>
        <dbReference type="EMBL" id="MDI1432326.1"/>
    </source>
</evidence>
<dbReference type="CDD" id="cd14014">
    <property type="entry name" value="STKc_PknB_like"/>
    <property type="match status" value="1"/>
</dbReference>
<dbReference type="PROSITE" id="PS50011">
    <property type="entry name" value="PROTEIN_KINASE_DOM"/>
    <property type="match status" value="1"/>
</dbReference>
<feature type="binding site" evidence="5">
    <location>
        <position position="45"/>
    </location>
    <ligand>
        <name>ATP</name>
        <dbReference type="ChEBI" id="CHEBI:30616"/>
    </ligand>
</feature>
<feature type="compositionally biased region" description="Low complexity" evidence="6">
    <location>
        <begin position="457"/>
        <end position="481"/>
    </location>
</feature>
<dbReference type="InterPro" id="IPR000719">
    <property type="entry name" value="Prot_kinase_dom"/>
</dbReference>
<evidence type="ECO:0000256" key="2">
    <source>
        <dbReference type="ARBA" id="ARBA00022741"/>
    </source>
</evidence>